<dbReference type="AlphaFoldDB" id="A0A5S9MS06"/>
<protein>
    <recommendedName>
        <fullName evidence="3">Polyketide cyclase / dehydrase and lipid transport</fullName>
    </recommendedName>
</protein>
<dbReference type="CDD" id="cd07821">
    <property type="entry name" value="PYR_PYL_RCAR_like"/>
    <property type="match status" value="1"/>
</dbReference>
<dbReference type="InterPro" id="IPR023393">
    <property type="entry name" value="START-like_dom_sf"/>
</dbReference>
<dbReference type="SUPFAM" id="SSF55961">
    <property type="entry name" value="Bet v1-like"/>
    <property type="match status" value="1"/>
</dbReference>
<dbReference type="InterPro" id="IPR019587">
    <property type="entry name" value="Polyketide_cyclase/dehydratase"/>
</dbReference>
<evidence type="ECO:0000313" key="1">
    <source>
        <dbReference type="EMBL" id="CAA0078947.1"/>
    </source>
</evidence>
<dbReference type="Proteomes" id="UP000430146">
    <property type="component" value="Unassembled WGS sequence"/>
</dbReference>
<proteinExistence type="predicted"/>
<evidence type="ECO:0000313" key="2">
    <source>
        <dbReference type="Proteomes" id="UP000430146"/>
    </source>
</evidence>
<dbReference type="Gene3D" id="3.30.530.20">
    <property type="match status" value="1"/>
</dbReference>
<dbReference type="EMBL" id="CACSIP010000001">
    <property type="protein sequence ID" value="CAA0078947.1"/>
    <property type="molecule type" value="Genomic_DNA"/>
</dbReference>
<dbReference type="OrthoDB" id="6024794at2"/>
<gene>
    <name evidence="1" type="ORF">AELLOGFF_00093</name>
</gene>
<reference evidence="1 2" key="1">
    <citation type="submission" date="2019-11" db="EMBL/GenBank/DDBJ databases">
        <authorList>
            <person name="Holert J."/>
        </authorList>
    </citation>
    <scope>NUCLEOTIDE SEQUENCE [LARGE SCALE GENOMIC DNA]</scope>
    <source>
        <strain evidence="1">BC8_1</strain>
    </source>
</reference>
<organism evidence="1 2">
    <name type="scientific">Mycolicibacterium vanbaalenii</name>
    <name type="common">Mycobacterium vanbaalenii</name>
    <dbReference type="NCBI Taxonomy" id="110539"/>
    <lineage>
        <taxon>Bacteria</taxon>
        <taxon>Bacillati</taxon>
        <taxon>Actinomycetota</taxon>
        <taxon>Actinomycetes</taxon>
        <taxon>Mycobacteriales</taxon>
        <taxon>Mycobacteriaceae</taxon>
        <taxon>Mycolicibacterium</taxon>
    </lineage>
</organism>
<dbReference type="RefSeq" id="WP_159228460.1">
    <property type="nucleotide sequence ID" value="NZ_CACSIP010000001.1"/>
</dbReference>
<sequence length="151" mass="16203">MPISVITKVVAAPADALWAILADFGDVSWIPIAGQVEVIGSGIGMRRCIHGSGPVPVVEKLTGLQPEKMTLSYTITDNPLPVSRFEATVTVNEEIGDDERPSLSRIAWTVDFDPVGDSEADARAARDAVEAVYEMMAGWLTEAATDDCNRD</sequence>
<accession>A0A5S9MS06</accession>
<keyword evidence="2" id="KW-1185">Reference proteome</keyword>
<name>A0A5S9MS06_MYCVN</name>
<dbReference type="Pfam" id="PF10604">
    <property type="entry name" value="Polyketide_cyc2"/>
    <property type="match status" value="1"/>
</dbReference>
<evidence type="ECO:0008006" key="3">
    <source>
        <dbReference type="Google" id="ProtNLM"/>
    </source>
</evidence>